<sequence>MKARNNPFTADDVQCNETFSMPSIMPWKWDLTGVVREGSWLSFQKCSSRPKLFGPLMSALWSGEVINSPGKHFEVVRQKRDSLHRLVRYLDEIKTDWNPKETSVKDLSRETLIDFRKWLHSNYGNTTAGRSYLCIAKLMKILQGEDSPVSGSVPSELEIPSKSLRRSDATICAVQPYTHDEQVRLIDAAKKEISDVLGRLALGKALLAEGQDPRLVGHLKQPWNKKSIFTTGWNSKANDLWYLVHVLKGQFPSRSSAQNCLLTRYLRNRWADSDNCTFNTPSELISHLYPSYKDLVPFMILLSIKSGLNAESLLTLTRDCLHGEEAGKTIVEFKKHRGSHEQMKISFSNRGSTSPIALIKLVLKMTESLVPFASDDIKNQLWLAHRKAGPGWPYLGQAAALTYDATMYFSNGLIQGPLIFIGFMEAHDLRDRNGDFLKFGFRQTRKTVATNAYLKSGNLANVSKKTLKHHGKQALNTTAFHYLTNDATHHIHNQTIRIAQDKVVQEARGIVVIKNVETEGEIAALARQLSESEEKIVSILSGEQDVFIASCRDFYNKPGGIPETPCSDPWQCFSCENALWTSRILPRLVKFKLFMEQQRKLLTPIDWSNKFDLPYSAITKSILPRFPSRTLEWANIQAEETPFYVSPHLREA</sequence>
<dbReference type="Proteomes" id="UP000294737">
    <property type="component" value="Unassembled WGS sequence"/>
</dbReference>
<dbReference type="EMBL" id="SNWF01000005">
    <property type="protein sequence ID" value="TDN89639.1"/>
    <property type="molecule type" value="Genomic_DNA"/>
</dbReference>
<evidence type="ECO:0000313" key="2">
    <source>
        <dbReference type="Proteomes" id="UP000294737"/>
    </source>
</evidence>
<accession>A0A4R6G571</accession>
<reference evidence="1 2" key="1">
    <citation type="submission" date="2019-03" db="EMBL/GenBank/DDBJ databases">
        <title>Genomic Encyclopedia of Type Strains, Phase IV (KMG-IV): sequencing the most valuable type-strain genomes for metagenomic binning, comparative biology and taxonomic classification.</title>
        <authorList>
            <person name="Goeker M."/>
        </authorList>
    </citation>
    <scope>NUCLEOTIDE SEQUENCE [LARGE SCALE GENOMIC DNA]</scope>
    <source>
        <strain evidence="1 2">DSM 18555</strain>
    </source>
</reference>
<organism evidence="1 2">
    <name type="scientific">Herminiimonas fonticola</name>
    <dbReference type="NCBI Taxonomy" id="303380"/>
    <lineage>
        <taxon>Bacteria</taxon>
        <taxon>Pseudomonadati</taxon>
        <taxon>Pseudomonadota</taxon>
        <taxon>Betaproteobacteria</taxon>
        <taxon>Burkholderiales</taxon>
        <taxon>Oxalobacteraceae</taxon>
        <taxon>Herminiimonas</taxon>
    </lineage>
</organism>
<dbReference type="AlphaFoldDB" id="A0A4R6G571"/>
<comment type="caution">
    <text evidence="1">The sequence shown here is derived from an EMBL/GenBank/DDBJ whole genome shotgun (WGS) entry which is preliminary data.</text>
</comment>
<protein>
    <recommendedName>
        <fullName evidence="3">Core-binding (CB) domain-containing protein</fullName>
    </recommendedName>
</protein>
<proteinExistence type="predicted"/>
<gene>
    <name evidence="1" type="ORF">EV677_1699</name>
</gene>
<dbReference type="RefSeq" id="WP_112992991.1">
    <property type="nucleotide sequence ID" value="NZ_PTLZ01000005.1"/>
</dbReference>
<keyword evidence="2" id="KW-1185">Reference proteome</keyword>
<dbReference type="OrthoDB" id="9132766at2"/>
<name>A0A4R6G571_9BURK</name>
<evidence type="ECO:0000313" key="1">
    <source>
        <dbReference type="EMBL" id="TDN89639.1"/>
    </source>
</evidence>
<evidence type="ECO:0008006" key="3">
    <source>
        <dbReference type="Google" id="ProtNLM"/>
    </source>
</evidence>